<dbReference type="GO" id="GO:0006624">
    <property type="term" value="P:vacuolar protein processing"/>
    <property type="evidence" value="ECO:0007669"/>
    <property type="project" value="TreeGrafter"/>
</dbReference>
<proteinExistence type="inferred from homology"/>
<dbReference type="GO" id="GO:0005773">
    <property type="term" value="C:vacuole"/>
    <property type="evidence" value="ECO:0007669"/>
    <property type="project" value="GOC"/>
</dbReference>
<dbReference type="Proteomes" id="UP000054144">
    <property type="component" value="Unassembled WGS sequence"/>
</dbReference>
<feature type="compositionally biased region" description="Polar residues" evidence="7">
    <location>
        <begin position="151"/>
        <end position="163"/>
    </location>
</feature>
<dbReference type="AlphaFoldDB" id="A0A0D7A4V7"/>
<feature type="transmembrane region" description="Helical" evidence="8">
    <location>
        <begin position="20"/>
        <end position="38"/>
    </location>
</feature>
<dbReference type="Pfam" id="PF05620">
    <property type="entry name" value="TMEM208_SND2"/>
    <property type="match status" value="1"/>
</dbReference>
<feature type="transmembrane region" description="Helical" evidence="8">
    <location>
        <begin position="120"/>
        <end position="143"/>
    </location>
</feature>
<feature type="transmembrane region" description="Helical" evidence="8">
    <location>
        <begin position="50"/>
        <end position="68"/>
    </location>
</feature>
<sequence>MANASAKRIAKQNESTVKMLRLGMFLPSILSLVLRLLFRSGSLLPSNWSILLYICTFCPAFFLSKYLIKVGTTHRDPTTGTLISFGEDLSQPGVTESCFDIIYITWICQVGSGIFGDWFWWLYLIPLYAVFKLWTSAVSPLLFGRSSMTNPVDGSDSANNPPVGTSKRQEKLKKRQERGDPRVKAQQVKRS</sequence>
<feature type="region of interest" description="Disordered" evidence="7">
    <location>
        <begin position="151"/>
        <end position="191"/>
    </location>
</feature>
<comment type="subcellular location">
    <subcellularLocation>
        <location evidence="1">Endoplasmic reticulum membrane</location>
        <topology evidence="1">Multi-pass membrane protein</topology>
    </subcellularLocation>
</comment>
<dbReference type="GO" id="GO:0005789">
    <property type="term" value="C:endoplasmic reticulum membrane"/>
    <property type="evidence" value="ECO:0007669"/>
    <property type="project" value="UniProtKB-SubCell"/>
</dbReference>
<organism evidence="9 10">
    <name type="scientific">Fistulina hepatica ATCC 64428</name>
    <dbReference type="NCBI Taxonomy" id="1128425"/>
    <lineage>
        <taxon>Eukaryota</taxon>
        <taxon>Fungi</taxon>
        <taxon>Dikarya</taxon>
        <taxon>Basidiomycota</taxon>
        <taxon>Agaricomycotina</taxon>
        <taxon>Agaricomycetes</taxon>
        <taxon>Agaricomycetidae</taxon>
        <taxon>Agaricales</taxon>
        <taxon>Fistulinaceae</taxon>
        <taxon>Fistulina</taxon>
    </lineage>
</organism>
<dbReference type="PANTHER" id="PTHR13505:SF7">
    <property type="entry name" value="TRANSMEMBRANE PROTEIN 208"/>
    <property type="match status" value="1"/>
</dbReference>
<keyword evidence="4" id="KW-0256">Endoplasmic reticulum</keyword>
<evidence type="ECO:0000313" key="10">
    <source>
        <dbReference type="Proteomes" id="UP000054144"/>
    </source>
</evidence>
<keyword evidence="10" id="KW-1185">Reference proteome</keyword>
<reference evidence="9 10" key="1">
    <citation type="journal article" date="2015" name="Fungal Genet. Biol.">
        <title>Evolution of novel wood decay mechanisms in Agaricales revealed by the genome sequences of Fistulina hepatica and Cylindrobasidium torrendii.</title>
        <authorList>
            <person name="Floudas D."/>
            <person name="Held B.W."/>
            <person name="Riley R."/>
            <person name="Nagy L.G."/>
            <person name="Koehler G."/>
            <person name="Ransdell A.S."/>
            <person name="Younus H."/>
            <person name="Chow J."/>
            <person name="Chiniquy J."/>
            <person name="Lipzen A."/>
            <person name="Tritt A."/>
            <person name="Sun H."/>
            <person name="Haridas S."/>
            <person name="LaButti K."/>
            <person name="Ohm R.A."/>
            <person name="Kues U."/>
            <person name="Blanchette R.A."/>
            <person name="Grigoriev I.V."/>
            <person name="Minto R.E."/>
            <person name="Hibbett D.S."/>
        </authorList>
    </citation>
    <scope>NUCLEOTIDE SEQUENCE [LARGE SCALE GENOMIC DNA]</scope>
    <source>
        <strain evidence="9 10">ATCC 64428</strain>
    </source>
</reference>
<dbReference type="PANTHER" id="PTHR13505">
    <property type="entry name" value="TRANSMEMBRANE PROTEIN 208"/>
    <property type="match status" value="1"/>
</dbReference>
<keyword evidence="6 8" id="KW-0472">Membrane</keyword>
<evidence type="ECO:0000256" key="8">
    <source>
        <dbReference type="SAM" id="Phobius"/>
    </source>
</evidence>
<dbReference type="InterPro" id="IPR008506">
    <property type="entry name" value="SND2/TMEM208"/>
</dbReference>
<keyword evidence="5 8" id="KW-1133">Transmembrane helix</keyword>
<keyword evidence="3 8" id="KW-0812">Transmembrane</keyword>
<evidence type="ECO:0000256" key="7">
    <source>
        <dbReference type="SAM" id="MobiDB-lite"/>
    </source>
</evidence>
<evidence type="ECO:0000256" key="3">
    <source>
        <dbReference type="ARBA" id="ARBA00022692"/>
    </source>
</evidence>
<evidence type="ECO:0000256" key="6">
    <source>
        <dbReference type="ARBA" id="ARBA00023136"/>
    </source>
</evidence>
<evidence type="ECO:0000256" key="1">
    <source>
        <dbReference type="ARBA" id="ARBA00004477"/>
    </source>
</evidence>
<evidence type="ECO:0000256" key="2">
    <source>
        <dbReference type="ARBA" id="ARBA00009950"/>
    </source>
</evidence>
<evidence type="ECO:0000256" key="4">
    <source>
        <dbReference type="ARBA" id="ARBA00022824"/>
    </source>
</evidence>
<name>A0A0D7A4V7_9AGAR</name>
<evidence type="ECO:0000256" key="5">
    <source>
        <dbReference type="ARBA" id="ARBA00022989"/>
    </source>
</evidence>
<evidence type="ECO:0000313" key="9">
    <source>
        <dbReference type="EMBL" id="KIY45838.1"/>
    </source>
</evidence>
<comment type="similarity">
    <text evidence="2">Belongs to the TMEM208 family.</text>
</comment>
<protein>
    <submittedName>
        <fullName evidence="9">DUF788-domain-containing protein</fullName>
    </submittedName>
</protein>
<dbReference type="EMBL" id="KN882045">
    <property type="protein sequence ID" value="KIY45838.1"/>
    <property type="molecule type" value="Genomic_DNA"/>
</dbReference>
<gene>
    <name evidence="9" type="ORF">FISHEDRAFT_48447</name>
</gene>
<accession>A0A0D7A4V7</accession>
<dbReference type="OrthoDB" id="10012212at2759"/>